<gene>
    <name evidence="1" type="primary">ga24621</name>
    <name evidence="1" type="ORF">PR202_ga24621</name>
</gene>
<dbReference type="SUPFAM" id="SSF52047">
    <property type="entry name" value="RNI-like"/>
    <property type="match status" value="1"/>
</dbReference>
<protein>
    <submittedName>
        <fullName evidence="1">Uncharacterized protein</fullName>
    </submittedName>
</protein>
<dbReference type="PANTHER" id="PTHR34223">
    <property type="entry name" value="OS11G0201299 PROTEIN"/>
    <property type="match status" value="1"/>
</dbReference>
<proteinExistence type="predicted"/>
<dbReference type="EMBL" id="BQKI01000013">
    <property type="protein sequence ID" value="GJN06852.1"/>
    <property type="molecule type" value="Genomic_DNA"/>
</dbReference>
<evidence type="ECO:0000313" key="2">
    <source>
        <dbReference type="Proteomes" id="UP001054889"/>
    </source>
</evidence>
<dbReference type="Proteomes" id="UP001054889">
    <property type="component" value="Unassembled WGS sequence"/>
</dbReference>
<dbReference type="PANTHER" id="PTHR34223:SF22">
    <property type="entry name" value="OS11G0208300 PROTEIN"/>
    <property type="match status" value="1"/>
</dbReference>
<sequence>MHPDTDGFHYPYVALIDEDFISSHLKRLDLFGILFCGSVLDLSCCPRLEDLEIANSDLCVRKMTSPSLKRLTIKSCESFQDSRMRICAPCLVSLQLIDSAMESRVPVLRSMPELVLAHVTVGLGVDFCLSCDDPMSCYHVMAAGSCATSWDDEGAEQLSDAEDEDTRECDLLSGLSEATHLALISDNTNVCLASFLFPCHRTYFLLL</sequence>
<evidence type="ECO:0000313" key="1">
    <source>
        <dbReference type="EMBL" id="GJN06852.1"/>
    </source>
</evidence>
<reference evidence="1" key="1">
    <citation type="journal article" date="2018" name="DNA Res.">
        <title>Multiple hybrid de novo genome assembly of finger millet, an orphan allotetraploid crop.</title>
        <authorList>
            <person name="Hatakeyama M."/>
            <person name="Aluri S."/>
            <person name="Balachadran M.T."/>
            <person name="Sivarajan S.R."/>
            <person name="Patrignani A."/>
            <person name="Gruter S."/>
            <person name="Poveda L."/>
            <person name="Shimizu-Inatsugi R."/>
            <person name="Baeten J."/>
            <person name="Francoijs K.J."/>
            <person name="Nataraja K.N."/>
            <person name="Reddy Y.A.N."/>
            <person name="Phadnis S."/>
            <person name="Ravikumar R.L."/>
            <person name="Schlapbach R."/>
            <person name="Sreeman S.M."/>
            <person name="Shimizu K.K."/>
        </authorList>
    </citation>
    <scope>NUCLEOTIDE SEQUENCE</scope>
</reference>
<keyword evidence="2" id="KW-1185">Reference proteome</keyword>
<accession>A0AAV5D9S6</accession>
<comment type="caution">
    <text evidence="1">The sequence shown here is derived from an EMBL/GenBank/DDBJ whole genome shotgun (WGS) entry which is preliminary data.</text>
</comment>
<dbReference type="InterPro" id="IPR053197">
    <property type="entry name" value="F-box_SCFL_complex_component"/>
</dbReference>
<reference evidence="1" key="2">
    <citation type="submission" date="2021-12" db="EMBL/GenBank/DDBJ databases">
        <title>Resequencing data analysis of finger millet.</title>
        <authorList>
            <person name="Hatakeyama M."/>
            <person name="Aluri S."/>
            <person name="Balachadran M.T."/>
            <person name="Sivarajan S.R."/>
            <person name="Poveda L."/>
            <person name="Shimizu-Inatsugi R."/>
            <person name="Schlapbach R."/>
            <person name="Sreeman S.M."/>
            <person name="Shimizu K.K."/>
        </authorList>
    </citation>
    <scope>NUCLEOTIDE SEQUENCE</scope>
</reference>
<dbReference type="AlphaFoldDB" id="A0AAV5D9S6"/>
<organism evidence="1 2">
    <name type="scientific">Eleusine coracana subsp. coracana</name>
    <dbReference type="NCBI Taxonomy" id="191504"/>
    <lineage>
        <taxon>Eukaryota</taxon>
        <taxon>Viridiplantae</taxon>
        <taxon>Streptophyta</taxon>
        <taxon>Embryophyta</taxon>
        <taxon>Tracheophyta</taxon>
        <taxon>Spermatophyta</taxon>
        <taxon>Magnoliopsida</taxon>
        <taxon>Liliopsida</taxon>
        <taxon>Poales</taxon>
        <taxon>Poaceae</taxon>
        <taxon>PACMAD clade</taxon>
        <taxon>Chloridoideae</taxon>
        <taxon>Cynodonteae</taxon>
        <taxon>Eleusininae</taxon>
        <taxon>Eleusine</taxon>
    </lineage>
</organism>
<name>A0AAV5D9S6_ELECO</name>